<sequence>MEFIEAGADTNPFDKLLETTLFTALANGLLEPARLMLEKNAKLPLGKYTGGRELLAAILTREIGIIRTLIYRGVSTEQAENAYTSPLICAVRTGSLEIVKLVYKEGSNPPSLTYNPGRLVLAFGLRHSACFWKPRDRGLPGGLHGPLQQ</sequence>
<organism evidence="1 2">
    <name type="scientific">Penicillium digitatum</name>
    <name type="common">Green mold</name>
    <dbReference type="NCBI Taxonomy" id="36651"/>
    <lineage>
        <taxon>Eukaryota</taxon>
        <taxon>Fungi</taxon>
        <taxon>Dikarya</taxon>
        <taxon>Ascomycota</taxon>
        <taxon>Pezizomycotina</taxon>
        <taxon>Eurotiomycetes</taxon>
        <taxon>Eurotiomycetidae</taxon>
        <taxon>Eurotiales</taxon>
        <taxon>Aspergillaceae</taxon>
        <taxon>Penicillium</taxon>
    </lineage>
</organism>
<reference evidence="1 2" key="1">
    <citation type="submission" date="2020-08" db="EMBL/GenBank/DDBJ databases">
        <title>The completed genome sequence of the pathogenic ascomycete fungus Penicillium digitatum.</title>
        <authorList>
            <person name="Wang M."/>
        </authorList>
    </citation>
    <scope>NUCLEOTIDE SEQUENCE [LARGE SCALE GENOMIC DNA]</scope>
    <source>
        <strain evidence="1 2">PdW03</strain>
    </source>
</reference>
<name>A0A7T6XLY6_PENDI</name>
<proteinExistence type="predicted"/>
<dbReference type="SUPFAM" id="SSF48403">
    <property type="entry name" value="Ankyrin repeat"/>
    <property type="match status" value="1"/>
</dbReference>
<evidence type="ECO:0000313" key="2">
    <source>
        <dbReference type="Proteomes" id="UP000595662"/>
    </source>
</evidence>
<dbReference type="RefSeq" id="XP_065956702.1">
    <property type="nucleotide sequence ID" value="XM_066101619.1"/>
</dbReference>
<dbReference type="EMBL" id="CP060775">
    <property type="protein sequence ID" value="QQK43412.1"/>
    <property type="molecule type" value="Genomic_DNA"/>
</dbReference>
<dbReference type="AlphaFoldDB" id="A0A7T6XLY6"/>
<accession>A0A7T6XLY6</accession>
<dbReference type="GeneID" id="90952948"/>
<dbReference type="Gene3D" id="1.25.40.20">
    <property type="entry name" value="Ankyrin repeat-containing domain"/>
    <property type="match status" value="1"/>
</dbReference>
<dbReference type="InterPro" id="IPR036770">
    <property type="entry name" value="Ankyrin_rpt-contain_sf"/>
</dbReference>
<gene>
    <name evidence="1" type="ORF">Pdw03_7313</name>
</gene>
<evidence type="ECO:0000313" key="1">
    <source>
        <dbReference type="EMBL" id="QQK43412.1"/>
    </source>
</evidence>
<dbReference type="Proteomes" id="UP000595662">
    <property type="component" value="Chromosome 2"/>
</dbReference>
<protein>
    <submittedName>
        <fullName evidence="1">Cyclin-like F-box</fullName>
    </submittedName>
</protein>